<proteinExistence type="inferred from homology"/>
<organism evidence="8 9">
    <name type="scientific">Reticulomyxa filosa</name>
    <dbReference type="NCBI Taxonomy" id="46433"/>
    <lineage>
        <taxon>Eukaryota</taxon>
        <taxon>Sar</taxon>
        <taxon>Rhizaria</taxon>
        <taxon>Retaria</taxon>
        <taxon>Foraminifera</taxon>
        <taxon>Monothalamids</taxon>
        <taxon>Reticulomyxidae</taxon>
        <taxon>Reticulomyxa</taxon>
    </lineage>
</organism>
<evidence type="ECO:0000256" key="6">
    <source>
        <dbReference type="SAM" id="MobiDB-lite"/>
    </source>
</evidence>
<accession>X6LF97</accession>
<evidence type="ECO:0000256" key="4">
    <source>
        <dbReference type="ARBA" id="ARBA00022857"/>
    </source>
</evidence>
<sequence length="452" mass="51385">MTACKENTESSFYEENKKNGKVSFALIECNHGKYTQVEMKDNQIRSRDHCTSAQRFRDAQTSRDLKELAEWLINEKKMKVLVEPEVHQKEFPEYLAFDAKSLGNQDLLIVIGGDGTLLYIVSLFQGGKSVPPVLSFARGSLGFLTPFQFADYKSVIQKFITPNERHLVAIRMRIVCTIYRYSEKLLKNDNIKEKEKKDTDKDKETSPSLERCSDDKQSANSQSSSMLDKQWSQLCSYFGEQRMKEYTLFGEYHALNEFLLHRGRSQNMIHVNLHVDNNKITAVQSDGLIISTPTGSTAYSVSAGGSLITPNVPCIAITPICPHTLSFRPVIVADSALIYVTVPWVSLFFCLIYISIRTHKFLWGEKNSRLCPEFSFDGRPPISLSYGDILVVCQSEYPVTTFKGSPYQCEWFSNLVEKFNWNIREIQKQIPEHSSSSLSNGLNTINASYSDL</sequence>
<evidence type="ECO:0000256" key="3">
    <source>
        <dbReference type="ARBA" id="ARBA00022777"/>
    </source>
</evidence>
<keyword evidence="2" id="KW-0808">Transferase</keyword>
<feature type="compositionally biased region" description="Basic and acidic residues" evidence="6">
    <location>
        <begin position="194"/>
        <end position="217"/>
    </location>
</feature>
<evidence type="ECO:0000256" key="5">
    <source>
        <dbReference type="ARBA" id="ARBA00023027"/>
    </source>
</evidence>
<dbReference type="InterPro" id="IPR002504">
    <property type="entry name" value="NADK"/>
</dbReference>
<dbReference type="SUPFAM" id="SSF111331">
    <property type="entry name" value="NAD kinase/diacylglycerol kinase-like"/>
    <property type="match status" value="1"/>
</dbReference>
<keyword evidence="7" id="KW-1133">Transmembrane helix</keyword>
<dbReference type="HAMAP" id="MF_00361">
    <property type="entry name" value="NAD_kinase"/>
    <property type="match status" value="1"/>
</dbReference>
<comment type="caution">
    <text evidence="8">The sequence shown here is derived from an EMBL/GenBank/DDBJ whole genome shotgun (WGS) entry which is preliminary data.</text>
</comment>
<keyword evidence="3" id="KW-0418">Kinase</keyword>
<dbReference type="PANTHER" id="PTHR20275">
    <property type="entry name" value="NAD KINASE"/>
    <property type="match status" value="1"/>
</dbReference>
<dbReference type="InterPro" id="IPR017437">
    <property type="entry name" value="ATP-NAD_kinase_PpnK-typ_C"/>
</dbReference>
<feature type="transmembrane region" description="Helical" evidence="7">
    <location>
        <begin position="336"/>
        <end position="356"/>
    </location>
</feature>
<name>X6LF97_RETFI</name>
<dbReference type="GO" id="GO:0003951">
    <property type="term" value="F:NAD+ kinase activity"/>
    <property type="evidence" value="ECO:0007669"/>
    <property type="project" value="InterPro"/>
</dbReference>
<dbReference type="InterPro" id="IPR017438">
    <property type="entry name" value="ATP-NAD_kinase_N"/>
</dbReference>
<dbReference type="Pfam" id="PF20143">
    <property type="entry name" value="NAD_kinase_C"/>
    <property type="match status" value="1"/>
</dbReference>
<gene>
    <name evidence="8" type="ORF">RFI_37206</name>
</gene>
<dbReference type="EMBL" id="ASPP01041559">
    <property type="protein sequence ID" value="ETO00249.1"/>
    <property type="molecule type" value="Genomic_DNA"/>
</dbReference>
<keyword evidence="4" id="KW-0521">NADP</keyword>
<comment type="similarity">
    <text evidence="1">Belongs to the NAD kinase family.</text>
</comment>
<evidence type="ECO:0000256" key="7">
    <source>
        <dbReference type="SAM" id="Phobius"/>
    </source>
</evidence>
<dbReference type="OrthoDB" id="24581at2759"/>
<evidence type="ECO:0000313" key="9">
    <source>
        <dbReference type="Proteomes" id="UP000023152"/>
    </source>
</evidence>
<dbReference type="GO" id="GO:0019674">
    <property type="term" value="P:NAD+ metabolic process"/>
    <property type="evidence" value="ECO:0007669"/>
    <property type="project" value="InterPro"/>
</dbReference>
<dbReference type="GO" id="GO:0006741">
    <property type="term" value="P:NADP+ biosynthetic process"/>
    <property type="evidence" value="ECO:0007669"/>
    <property type="project" value="InterPro"/>
</dbReference>
<dbReference type="PANTHER" id="PTHR20275:SF0">
    <property type="entry name" value="NAD KINASE"/>
    <property type="match status" value="1"/>
</dbReference>
<dbReference type="Gene3D" id="2.60.200.30">
    <property type="entry name" value="Probable inorganic polyphosphate/atp-NAD kinase, domain 2"/>
    <property type="match status" value="1"/>
</dbReference>
<evidence type="ECO:0000313" key="8">
    <source>
        <dbReference type="EMBL" id="ETO00249.1"/>
    </source>
</evidence>
<keyword evidence="5" id="KW-0520">NAD</keyword>
<dbReference type="AlphaFoldDB" id="X6LF97"/>
<dbReference type="Gene3D" id="3.40.50.10330">
    <property type="entry name" value="Probable inorganic polyphosphate/atp-NAD kinase, domain 1"/>
    <property type="match status" value="1"/>
</dbReference>
<feature type="region of interest" description="Disordered" evidence="6">
    <location>
        <begin position="194"/>
        <end position="225"/>
    </location>
</feature>
<keyword evidence="7" id="KW-0812">Transmembrane</keyword>
<keyword evidence="7" id="KW-0472">Membrane</keyword>
<evidence type="ECO:0008006" key="10">
    <source>
        <dbReference type="Google" id="ProtNLM"/>
    </source>
</evidence>
<dbReference type="Proteomes" id="UP000023152">
    <property type="component" value="Unassembled WGS sequence"/>
</dbReference>
<reference evidence="8 9" key="1">
    <citation type="journal article" date="2013" name="Curr. Biol.">
        <title>The Genome of the Foraminiferan Reticulomyxa filosa.</title>
        <authorList>
            <person name="Glockner G."/>
            <person name="Hulsmann N."/>
            <person name="Schleicher M."/>
            <person name="Noegel A.A."/>
            <person name="Eichinger L."/>
            <person name="Gallinger C."/>
            <person name="Pawlowski J."/>
            <person name="Sierra R."/>
            <person name="Euteneuer U."/>
            <person name="Pillet L."/>
            <person name="Moustafa A."/>
            <person name="Platzer M."/>
            <person name="Groth M."/>
            <person name="Szafranski K."/>
            <person name="Schliwa M."/>
        </authorList>
    </citation>
    <scope>NUCLEOTIDE SEQUENCE [LARGE SCALE GENOMIC DNA]</scope>
</reference>
<evidence type="ECO:0000256" key="1">
    <source>
        <dbReference type="ARBA" id="ARBA00010995"/>
    </source>
</evidence>
<dbReference type="Pfam" id="PF01513">
    <property type="entry name" value="NAD_kinase"/>
    <property type="match status" value="1"/>
</dbReference>
<keyword evidence="9" id="KW-1185">Reference proteome</keyword>
<dbReference type="InterPro" id="IPR016064">
    <property type="entry name" value="NAD/diacylglycerol_kinase_sf"/>
</dbReference>
<evidence type="ECO:0000256" key="2">
    <source>
        <dbReference type="ARBA" id="ARBA00022679"/>
    </source>
</evidence>
<protein>
    <recommendedName>
        <fullName evidence="10">NAD(+) kinase</fullName>
    </recommendedName>
</protein>